<evidence type="ECO:0000313" key="2">
    <source>
        <dbReference type="EMBL" id="CAA9552047.1"/>
    </source>
</evidence>
<accession>A0A6J4UMC8</accession>
<reference evidence="2" key="1">
    <citation type="submission" date="2020-02" db="EMBL/GenBank/DDBJ databases">
        <authorList>
            <person name="Meier V. D."/>
        </authorList>
    </citation>
    <scope>NUCLEOTIDE SEQUENCE</scope>
    <source>
        <strain evidence="2">AVDCRST_MAG59</strain>
    </source>
</reference>
<proteinExistence type="predicted"/>
<dbReference type="EMBL" id="CADCWF010000114">
    <property type="protein sequence ID" value="CAA9552047.1"/>
    <property type="molecule type" value="Genomic_DNA"/>
</dbReference>
<evidence type="ECO:0000256" key="1">
    <source>
        <dbReference type="SAM" id="MobiDB-lite"/>
    </source>
</evidence>
<feature type="region of interest" description="Disordered" evidence="1">
    <location>
        <begin position="36"/>
        <end position="78"/>
    </location>
</feature>
<dbReference type="AlphaFoldDB" id="A0A6J4UMC8"/>
<gene>
    <name evidence="2" type="ORF">AVDCRST_MAG59-1848</name>
</gene>
<sequence>MELAARRRRRTIVLVALVLLLAAVAFALSLAGQAGRLPGQAEPTRVSTTLTPFAGLPGLSTRDATPEGLAPAVGTAAP</sequence>
<organism evidence="2">
    <name type="scientific">uncultured Thermomicrobiales bacterium</name>
    <dbReference type="NCBI Taxonomy" id="1645740"/>
    <lineage>
        <taxon>Bacteria</taxon>
        <taxon>Pseudomonadati</taxon>
        <taxon>Thermomicrobiota</taxon>
        <taxon>Thermomicrobia</taxon>
        <taxon>Thermomicrobiales</taxon>
        <taxon>environmental samples</taxon>
    </lineage>
</organism>
<name>A0A6J4UMC8_9BACT</name>
<protein>
    <submittedName>
        <fullName evidence="2">Uncharacterized protein</fullName>
    </submittedName>
</protein>